<evidence type="ECO:0000259" key="2">
    <source>
        <dbReference type="PROSITE" id="PS50195"/>
    </source>
</evidence>
<dbReference type="OrthoDB" id="925438at2759"/>
<dbReference type="Gene3D" id="3.30.1520.10">
    <property type="entry name" value="Phox-like domain"/>
    <property type="match status" value="1"/>
</dbReference>
<dbReference type="InterPro" id="IPR036871">
    <property type="entry name" value="PX_dom_sf"/>
</dbReference>
<accession>A0A8S0S7U2</accession>
<dbReference type="EMBL" id="CACTIH010003939">
    <property type="protein sequence ID" value="CAA2987649.1"/>
    <property type="molecule type" value="Genomic_DNA"/>
</dbReference>
<dbReference type="InterPro" id="IPR001683">
    <property type="entry name" value="PX_dom"/>
</dbReference>
<proteinExistence type="predicted"/>
<keyword evidence="4" id="KW-1185">Reference proteome</keyword>
<sequence>MDAPIVTARLCFASMLVNLWQGNDGFGFVCWSDGDGNDGGDLICWWSGSIGCGGGGDSGGIETATTMRWRDDGGSGMLAVLNSICCPLDDGLAISSTSEPEEIIDELTILQKSRKTSSEYLNVTVSDPQKESESSNSIVPGGNTFVTYLITTNTNIPDYGGSDFRVRRRFKDVVILSDRLNESYRGLFIPPRPDKSMVDVVQPAKGGRDLLRLFKELKQSVVNDWGGSKQPVEEENKEFLEKKEKLRGLEEQLTDASKQAEILVKAQQDMGDTMGALGSAFIKLTKFENEQAILNTQRLRAADIKSVATASVKVCRLFREW</sequence>
<dbReference type="PANTHER" id="PTHR46757:SF2">
    <property type="entry name" value="OS05G0346100 PROTEIN"/>
    <property type="match status" value="1"/>
</dbReference>
<organism evidence="3 4">
    <name type="scientific">Olea europaea subsp. europaea</name>
    <dbReference type="NCBI Taxonomy" id="158383"/>
    <lineage>
        <taxon>Eukaryota</taxon>
        <taxon>Viridiplantae</taxon>
        <taxon>Streptophyta</taxon>
        <taxon>Embryophyta</taxon>
        <taxon>Tracheophyta</taxon>
        <taxon>Spermatophyta</taxon>
        <taxon>Magnoliopsida</taxon>
        <taxon>eudicotyledons</taxon>
        <taxon>Gunneridae</taxon>
        <taxon>Pentapetalae</taxon>
        <taxon>asterids</taxon>
        <taxon>lamiids</taxon>
        <taxon>Lamiales</taxon>
        <taxon>Oleaceae</taxon>
        <taxon>Oleeae</taxon>
        <taxon>Olea</taxon>
    </lineage>
</organism>
<reference evidence="3 4" key="1">
    <citation type="submission" date="2019-12" db="EMBL/GenBank/DDBJ databases">
        <authorList>
            <person name="Alioto T."/>
            <person name="Alioto T."/>
            <person name="Gomez Garrido J."/>
        </authorList>
    </citation>
    <scope>NUCLEOTIDE SEQUENCE [LARGE SCALE GENOMIC DNA]</scope>
</reference>
<dbReference type="Gramene" id="OE9A102214T1">
    <property type="protein sequence ID" value="OE9A102214C1"/>
    <property type="gene ID" value="OE9A102214"/>
</dbReference>
<dbReference type="GO" id="GO:0016020">
    <property type="term" value="C:membrane"/>
    <property type="evidence" value="ECO:0007669"/>
    <property type="project" value="UniProtKB-ARBA"/>
</dbReference>
<gene>
    <name evidence="3" type="ORF">OLEA9_A102214</name>
</gene>
<dbReference type="PANTHER" id="PTHR46757">
    <property type="entry name" value="SORTING NEXIN-RELATED"/>
    <property type="match status" value="1"/>
</dbReference>
<dbReference type="GO" id="GO:0005768">
    <property type="term" value="C:endosome"/>
    <property type="evidence" value="ECO:0007669"/>
    <property type="project" value="UniProtKB-ARBA"/>
</dbReference>
<dbReference type="Proteomes" id="UP000594638">
    <property type="component" value="Unassembled WGS sequence"/>
</dbReference>
<dbReference type="InterPro" id="IPR044279">
    <property type="entry name" value="SNX2A/B"/>
</dbReference>
<evidence type="ECO:0000313" key="3">
    <source>
        <dbReference type="EMBL" id="CAA2987649.1"/>
    </source>
</evidence>
<dbReference type="GO" id="GO:0035091">
    <property type="term" value="F:phosphatidylinositol binding"/>
    <property type="evidence" value="ECO:0007669"/>
    <property type="project" value="InterPro"/>
</dbReference>
<keyword evidence="1" id="KW-0175">Coiled coil</keyword>
<evidence type="ECO:0000313" key="4">
    <source>
        <dbReference type="Proteomes" id="UP000594638"/>
    </source>
</evidence>
<protein>
    <submittedName>
        <fullName evidence="3">Sorting nexin 2B-like isoform X2</fullName>
    </submittedName>
</protein>
<dbReference type="AlphaFoldDB" id="A0A8S0S7U2"/>
<dbReference type="Pfam" id="PF00787">
    <property type="entry name" value="PX"/>
    <property type="match status" value="1"/>
</dbReference>
<dbReference type="PROSITE" id="PS50195">
    <property type="entry name" value="PX"/>
    <property type="match status" value="1"/>
</dbReference>
<evidence type="ECO:0000256" key="1">
    <source>
        <dbReference type="SAM" id="Coils"/>
    </source>
</evidence>
<feature type="domain" description="PX" evidence="2">
    <location>
        <begin position="126"/>
        <end position="270"/>
    </location>
</feature>
<comment type="caution">
    <text evidence="3">The sequence shown here is derived from an EMBL/GenBank/DDBJ whole genome shotgun (WGS) entry which is preliminary data.</text>
</comment>
<name>A0A8S0S7U2_OLEEU</name>
<dbReference type="SUPFAM" id="SSF64268">
    <property type="entry name" value="PX domain"/>
    <property type="match status" value="1"/>
</dbReference>
<feature type="coiled-coil region" evidence="1">
    <location>
        <begin position="232"/>
        <end position="266"/>
    </location>
</feature>